<dbReference type="InterPro" id="IPR019533">
    <property type="entry name" value="Peptidase_S26"/>
</dbReference>
<dbReference type="EMBL" id="QTSU01000004">
    <property type="protein sequence ID" value="RDZ26276.1"/>
    <property type="molecule type" value="Genomic_DNA"/>
</dbReference>
<keyword evidence="6" id="KW-0645">Protease</keyword>
<dbReference type="AlphaFoldDB" id="A0A371JX89"/>
<evidence type="ECO:0000256" key="3">
    <source>
        <dbReference type="ARBA" id="ARBA00013208"/>
    </source>
</evidence>
<feature type="transmembrane region" description="Helical" evidence="6">
    <location>
        <begin position="47"/>
        <end position="64"/>
    </location>
</feature>
<evidence type="ECO:0000256" key="4">
    <source>
        <dbReference type="ARBA" id="ARBA00019232"/>
    </source>
</evidence>
<feature type="transmembrane region" description="Helical" evidence="6">
    <location>
        <begin position="84"/>
        <end position="102"/>
    </location>
</feature>
<comment type="subcellular location">
    <subcellularLocation>
        <location evidence="6">Membrane</location>
        <topology evidence="6">Multi-pass membrane protein</topology>
    </subcellularLocation>
</comment>
<evidence type="ECO:0000256" key="5">
    <source>
        <dbReference type="ARBA" id="ARBA00022801"/>
    </source>
</evidence>
<dbReference type="InterPro" id="IPR036286">
    <property type="entry name" value="LexA/Signal_pep-like_sf"/>
</dbReference>
<dbReference type="GO" id="GO:0009003">
    <property type="term" value="F:signal peptidase activity"/>
    <property type="evidence" value="ECO:0007669"/>
    <property type="project" value="UniProtKB-EC"/>
</dbReference>
<dbReference type="RefSeq" id="WP_115861606.1">
    <property type="nucleotide sequence ID" value="NZ_QTSU01000004.1"/>
</dbReference>
<sequence length="281" mass="31176">MLFGVLTPVVAFAYVGRLRLGIAFLLGTFLVLVAGGWSGAIQIVPGYYAIMLVILALGFVATFYPFWLAWKRPQSYSARWYNRWYHYLWIGLVCAAPGMLWAPNRGELLGYEIFRIPSRSMSSSLSPGDFVVVDTRPQSLRQLSRGDVVTYRPHSTPQQTWVGRLIGLPGETIEVRGGQVRIDGMALNERYAIQSPEQDPAAPLSLTLDADSYFILGDNRPNSDDSRYQGPYSRDQLTGKINAIWLSFLPSRERPLQMERIGGLAPPVYASKASGQPGGSP</sequence>
<evidence type="ECO:0000313" key="9">
    <source>
        <dbReference type="EMBL" id="RDZ26276.1"/>
    </source>
</evidence>
<dbReference type="OrthoDB" id="9815782at2"/>
<organism evidence="9 10">
    <name type="scientific">Lysobacter silvisoli</name>
    <dbReference type="NCBI Taxonomy" id="2293254"/>
    <lineage>
        <taxon>Bacteria</taxon>
        <taxon>Pseudomonadati</taxon>
        <taxon>Pseudomonadota</taxon>
        <taxon>Gammaproteobacteria</taxon>
        <taxon>Lysobacterales</taxon>
        <taxon>Lysobacteraceae</taxon>
        <taxon>Lysobacter</taxon>
    </lineage>
</organism>
<comment type="catalytic activity">
    <reaction evidence="1 6">
        <text>Cleavage of hydrophobic, N-terminal signal or leader sequences from secreted and periplasmic proteins.</text>
        <dbReference type="EC" id="3.4.21.89"/>
    </reaction>
</comment>
<dbReference type="PANTHER" id="PTHR43390:SF1">
    <property type="entry name" value="CHLOROPLAST PROCESSING PEPTIDASE"/>
    <property type="match status" value="1"/>
</dbReference>
<dbReference type="GO" id="GO:0006465">
    <property type="term" value="P:signal peptide processing"/>
    <property type="evidence" value="ECO:0007669"/>
    <property type="project" value="InterPro"/>
</dbReference>
<evidence type="ECO:0000256" key="1">
    <source>
        <dbReference type="ARBA" id="ARBA00000677"/>
    </source>
</evidence>
<dbReference type="PROSITE" id="PS00761">
    <property type="entry name" value="SPASE_I_3"/>
    <property type="match status" value="1"/>
</dbReference>
<dbReference type="EC" id="3.4.21.89" evidence="3 6"/>
<dbReference type="SUPFAM" id="SSF51306">
    <property type="entry name" value="LexA/Signal peptidase"/>
    <property type="match status" value="1"/>
</dbReference>
<accession>A0A371JX89</accession>
<evidence type="ECO:0000259" key="8">
    <source>
        <dbReference type="Pfam" id="PF10502"/>
    </source>
</evidence>
<comment type="caution">
    <text evidence="9">The sequence shown here is derived from an EMBL/GenBank/DDBJ whole genome shotgun (WGS) entry which is preliminary data.</text>
</comment>
<protein>
    <recommendedName>
        <fullName evidence="4 6">Signal peptidase I</fullName>
        <ecNumber evidence="3 6">3.4.21.89</ecNumber>
    </recommendedName>
</protein>
<proteinExistence type="inferred from homology"/>
<feature type="region of interest" description="Disordered" evidence="7">
    <location>
        <begin position="262"/>
        <end position="281"/>
    </location>
</feature>
<evidence type="ECO:0000256" key="2">
    <source>
        <dbReference type="ARBA" id="ARBA00009370"/>
    </source>
</evidence>
<dbReference type="Pfam" id="PF10502">
    <property type="entry name" value="Peptidase_S26"/>
    <property type="match status" value="1"/>
</dbReference>
<dbReference type="InterPro" id="IPR000223">
    <property type="entry name" value="Pept_S26A_signal_pept_1"/>
</dbReference>
<dbReference type="PRINTS" id="PR00727">
    <property type="entry name" value="LEADERPTASE"/>
</dbReference>
<keyword evidence="6" id="KW-0472">Membrane</keyword>
<keyword evidence="5 6" id="KW-0378">Hydrolase</keyword>
<gene>
    <name evidence="9" type="primary">lepB</name>
    <name evidence="9" type="ORF">DX914_18595</name>
</gene>
<dbReference type="Proteomes" id="UP000264492">
    <property type="component" value="Unassembled WGS sequence"/>
</dbReference>
<name>A0A371JX89_9GAMM</name>
<dbReference type="InterPro" id="IPR019758">
    <property type="entry name" value="Pept_S26A_signal_pept_1_CS"/>
</dbReference>
<dbReference type="CDD" id="cd06530">
    <property type="entry name" value="S26_SPase_I"/>
    <property type="match status" value="1"/>
</dbReference>
<dbReference type="GO" id="GO:0004252">
    <property type="term" value="F:serine-type endopeptidase activity"/>
    <property type="evidence" value="ECO:0007669"/>
    <property type="project" value="InterPro"/>
</dbReference>
<feature type="domain" description="Peptidase S26" evidence="8">
    <location>
        <begin position="112"/>
        <end position="245"/>
    </location>
</feature>
<keyword evidence="6" id="KW-1133">Transmembrane helix</keyword>
<evidence type="ECO:0000313" key="10">
    <source>
        <dbReference type="Proteomes" id="UP000264492"/>
    </source>
</evidence>
<evidence type="ECO:0000256" key="7">
    <source>
        <dbReference type="SAM" id="MobiDB-lite"/>
    </source>
</evidence>
<keyword evidence="6" id="KW-0812">Transmembrane</keyword>
<feature type="transmembrane region" description="Helical" evidence="6">
    <location>
        <begin position="20"/>
        <end position="40"/>
    </location>
</feature>
<dbReference type="Gene3D" id="2.10.109.10">
    <property type="entry name" value="Umud Fragment, subunit A"/>
    <property type="match status" value="1"/>
</dbReference>
<reference evidence="9 10" key="1">
    <citation type="submission" date="2018-08" db="EMBL/GenBank/DDBJ databases">
        <title>Lysobacter sp. zong2l5, whole genome shotgun sequence.</title>
        <authorList>
            <person name="Zhang X."/>
            <person name="Feng G."/>
            <person name="Zhu H."/>
        </authorList>
    </citation>
    <scope>NUCLEOTIDE SEQUENCE [LARGE SCALE GENOMIC DNA]</scope>
    <source>
        <strain evidence="10">zong2l5</strain>
    </source>
</reference>
<dbReference type="GO" id="GO:0016020">
    <property type="term" value="C:membrane"/>
    <property type="evidence" value="ECO:0007669"/>
    <property type="project" value="UniProtKB-SubCell"/>
</dbReference>
<keyword evidence="10" id="KW-1185">Reference proteome</keyword>
<dbReference type="NCBIfam" id="TIGR02227">
    <property type="entry name" value="sigpep_I_bact"/>
    <property type="match status" value="1"/>
</dbReference>
<evidence type="ECO:0000256" key="6">
    <source>
        <dbReference type="RuleBase" id="RU362042"/>
    </source>
</evidence>
<comment type="similarity">
    <text evidence="2 6">Belongs to the peptidase S26 family.</text>
</comment>
<dbReference type="PANTHER" id="PTHR43390">
    <property type="entry name" value="SIGNAL PEPTIDASE I"/>
    <property type="match status" value="1"/>
</dbReference>